<evidence type="ECO:0000313" key="13">
    <source>
        <dbReference type="Proteomes" id="UP001141806"/>
    </source>
</evidence>
<dbReference type="InterPro" id="IPR038275">
    <property type="entry name" value="Nuf2_N_sf"/>
</dbReference>
<keyword evidence="4" id="KW-0132">Cell division</keyword>
<evidence type="ECO:0000256" key="7">
    <source>
        <dbReference type="ARBA" id="ARBA00023306"/>
    </source>
</evidence>
<evidence type="ECO:0000256" key="9">
    <source>
        <dbReference type="SAM" id="Coils"/>
    </source>
</evidence>
<keyword evidence="8" id="KW-0137">Centromere</keyword>
<evidence type="ECO:0000256" key="5">
    <source>
        <dbReference type="ARBA" id="ARBA00022776"/>
    </source>
</evidence>
<sequence length="450" mass="51283">MVAILSECQIANIREDDLVNPSSELMCSIYKNLLIYLDPLQDDHGQADFRALELLENPDLHVESVRTMNLYHKVKAVVAAVNCTAGFNLKDMIKPDTQRTSIILSAILNFCLHRETKLNLLQPFVDEMTFHEQRSLELETKISQMNAEISEYKEAREREQPFVQQLDAEVKELRQTIQGLNNHQMSLKGSYRTLREKGKEMDEKISNAEFLLVQSAQENAKLRSKIVQSPDKLQGALEDKKSIQVEMKNSERSAMQSFQEKTAAVEVYSKTYKKMSKHFRQMQGIQEQVNKSKSIDKDVKILKAKLSEDEVLDMSLEAKLVERQGKAEQVEESKKVKEKERDLKHEEVNKELNKIKLEAQTKKSNLQARQSKVEEIIAEVDNIALKITSVKEAAAGKQQELDHKCQEVVNEFHNYTSSMGTLFQSISNPSQGGHVGLDPQVVDQGSCMSD</sequence>
<keyword evidence="6 9" id="KW-0175">Coiled coil</keyword>
<proteinExistence type="inferred from homology"/>
<name>A0A9Q0KBX0_9MAGN</name>
<evidence type="ECO:0000256" key="8">
    <source>
        <dbReference type="ARBA" id="ARBA00023328"/>
    </source>
</evidence>
<evidence type="ECO:0000256" key="6">
    <source>
        <dbReference type="ARBA" id="ARBA00023054"/>
    </source>
</evidence>
<comment type="similarity">
    <text evidence="2">Belongs to the NUF2 family.</text>
</comment>
<dbReference type="PANTHER" id="PTHR48441:SF1">
    <property type="entry name" value="NT-3"/>
    <property type="match status" value="1"/>
</dbReference>
<dbReference type="Gene3D" id="1.10.418.60">
    <property type="entry name" value="Ncd80 complex, Nuf2 subunit"/>
    <property type="match status" value="1"/>
</dbReference>
<organism evidence="12 13">
    <name type="scientific">Protea cynaroides</name>
    <dbReference type="NCBI Taxonomy" id="273540"/>
    <lineage>
        <taxon>Eukaryota</taxon>
        <taxon>Viridiplantae</taxon>
        <taxon>Streptophyta</taxon>
        <taxon>Embryophyta</taxon>
        <taxon>Tracheophyta</taxon>
        <taxon>Spermatophyta</taxon>
        <taxon>Magnoliopsida</taxon>
        <taxon>Proteales</taxon>
        <taxon>Proteaceae</taxon>
        <taxon>Protea</taxon>
    </lineage>
</organism>
<evidence type="ECO:0000256" key="4">
    <source>
        <dbReference type="ARBA" id="ARBA00022618"/>
    </source>
</evidence>
<keyword evidence="7" id="KW-0131">Cell cycle</keyword>
<dbReference type="AlphaFoldDB" id="A0A9Q0KBX0"/>
<dbReference type="OrthoDB" id="8194677at2759"/>
<comment type="caution">
    <text evidence="12">The sequence shown here is derived from an EMBL/GenBank/DDBJ whole genome shotgun (WGS) entry which is preliminary data.</text>
</comment>
<evidence type="ECO:0000256" key="10">
    <source>
        <dbReference type="SAM" id="MobiDB-lite"/>
    </source>
</evidence>
<dbReference type="Proteomes" id="UP001141806">
    <property type="component" value="Unassembled WGS sequence"/>
</dbReference>
<keyword evidence="13" id="KW-1185">Reference proteome</keyword>
<evidence type="ECO:0000256" key="2">
    <source>
        <dbReference type="ARBA" id="ARBA00005498"/>
    </source>
</evidence>
<evidence type="ECO:0000256" key="3">
    <source>
        <dbReference type="ARBA" id="ARBA00022454"/>
    </source>
</evidence>
<gene>
    <name evidence="12" type="ORF">NE237_019459</name>
</gene>
<reference evidence="12" key="1">
    <citation type="journal article" date="2023" name="Plant J.">
        <title>The genome of the king protea, Protea cynaroides.</title>
        <authorList>
            <person name="Chang J."/>
            <person name="Duong T.A."/>
            <person name="Schoeman C."/>
            <person name="Ma X."/>
            <person name="Roodt D."/>
            <person name="Barker N."/>
            <person name="Li Z."/>
            <person name="Van de Peer Y."/>
            <person name="Mizrachi E."/>
        </authorList>
    </citation>
    <scope>NUCLEOTIDE SEQUENCE</scope>
    <source>
        <tissue evidence="12">Young leaves</tissue>
    </source>
</reference>
<dbReference type="GO" id="GO:0051301">
    <property type="term" value="P:cell division"/>
    <property type="evidence" value="ECO:0007669"/>
    <property type="project" value="UniProtKB-KW"/>
</dbReference>
<evidence type="ECO:0000259" key="11">
    <source>
        <dbReference type="Pfam" id="PF03800"/>
    </source>
</evidence>
<dbReference type="GO" id="GO:0031262">
    <property type="term" value="C:Ndc80 complex"/>
    <property type="evidence" value="ECO:0007669"/>
    <property type="project" value="InterPro"/>
</dbReference>
<keyword evidence="3" id="KW-0158">Chromosome</keyword>
<dbReference type="Pfam" id="PF03800">
    <property type="entry name" value="Nuf2"/>
    <property type="match status" value="1"/>
</dbReference>
<feature type="region of interest" description="Disordered" evidence="10">
    <location>
        <begin position="426"/>
        <end position="450"/>
    </location>
</feature>
<dbReference type="PANTHER" id="PTHR48441">
    <property type="match status" value="1"/>
</dbReference>
<evidence type="ECO:0000313" key="12">
    <source>
        <dbReference type="EMBL" id="KAJ4967610.1"/>
    </source>
</evidence>
<protein>
    <recommendedName>
        <fullName evidence="11">Kinetochore protein Nuf2 N-terminal domain-containing protein</fullName>
    </recommendedName>
</protein>
<feature type="domain" description="Kinetochore protein Nuf2 N-terminal" evidence="11">
    <location>
        <begin position="2"/>
        <end position="128"/>
    </location>
</feature>
<accession>A0A9Q0KBX0</accession>
<dbReference type="InterPro" id="IPR005549">
    <property type="entry name" value="Kinetochore_Nuf2_N"/>
</dbReference>
<comment type="subcellular location">
    <subcellularLocation>
        <location evidence="1">Chromosome</location>
        <location evidence="1">Centromere</location>
    </subcellularLocation>
</comment>
<dbReference type="EMBL" id="JAMYWD010000007">
    <property type="protein sequence ID" value="KAJ4967610.1"/>
    <property type="molecule type" value="Genomic_DNA"/>
</dbReference>
<keyword evidence="5" id="KW-0498">Mitosis</keyword>
<evidence type="ECO:0000256" key="1">
    <source>
        <dbReference type="ARBA" id="ARBA00004584"/>
    </source>
</evidence>
<feature type="coiled-coil region" evidence="9">
    <location>
        <begin position="135"/>
        <end position="183"/>
    </location>
</feature>